<gene>
    <name evidence="1" type="ORF">Pta02_11750</name>
</gene>
<protein>
    <submittedName>
        <fullName evidence="1">Uncharacterized protein</fullName>
    </submittedName>
</protein>
<name>A0A8J3WTR5_9ACTN</name>
<comment type="caution">
    <text evidence="1">The sequence shown here is derived from an EMBL/GenBank/DDBJ whole genome shotgun (WGS) entry which is preliminary data.</text>
</comment>
<accession>A0A8J3WTR5</accession>
<evidence type="ECO:0000313" key="2">
    <source>
        <dbReference type="Proteomes" id="UP000634476"/>
    </source>
</evidence>
<organism evidence="1 2">
    <name type="scientific">Planobispora takensis</name>
    <dbReference type="NCBI Taxonomy" id="1367882"/>
    <lineage>
        <taxon>Bacteria</taxon>
        <taxon>Bacillati</taxon>
        <taxon>Actinomycetota</taxon>
        <taxon>Actinomycetes</taxon>
        <taxon>Streptosporangiales</taxon>
        <taxon>Streptosporangiaceae</taxon>
        <taxon>Planobispora</taxon>
    </lineage>
</organism>
<dbReference type="Proteomes" id="UP000634476">
    <property type="component" value="Unassembled WGS sequence"/>
</dbReference>
<keyword evidence="2" id="KW-1185">Reference proteome</keyword>
<proteinExistence type="predicted"/>
<reference evidence="1" key="1">
    <citation type="submission" date="2021-01" db="EMBL/GenBank/DDBJ databases">
        <title>Whole genome shotgun sequence of Planobispora takensis NBRC 109077.</title>
        <authorList>
            <person name="Komaki H."/>
            <person name="Tamura T."/>
        </authorList>
    </citation>
    <scope>NUCLEOTIDE SEQUENCE</scope>
    <source>
        <strain evidence="1">NBRC 109077</strain>
    </source>
</reference>
<evidence type="ECO:0000313" key="1">
    <source>
        <dbReference type="EMBL" id="GIH99166.1"/>
    </source>
</evidence>
<dbReference type="AlphaFoldDB" id="A0A8J3WTR5"/>
<sequence length="49" mass="5705">MFGCRQAHRRMRIPEFHTLLVLYWLTVMHDLQAALKGAVSKAALEHLPF</sequence>
<dbReference type="EMBL" id="BOOK01000006">
    <property type="protein sequence ID" value="GIH99166.1"/>
    <property type="molecule type" value="Genomic_DNA"/>
</dbReference>